<evidence type="ECO:0000256" key="8">
    <source>
        <dbReference type="SAM" id="SignalP"/>
    </source>
</evidence>
<evidence type="ECO:0000256" key="7">
    <source>
        <dbReference type="SAM" id="MobiDB-lite"/>
    </source>
</evidence>
<feature type="region of interest" description="Disordered" evidence="7">
    <location>
        <begin position="130"/>
        <end position="189"/>
    </location>
</feature>
<sequence>VRDWFLLGSALGLLLCLSSVGGAEAKLGRGRRVPTPGTEPPSRAGNLLNKSRHRCAWETYGADEITLRVRCTHEGGSYQCRYAGRPTLCSSYSDAPGLYWAQVVRRLRRRSHACDGSKVLKVQACKLAPARSHMRQSARSRSESPTEEPGQELRGSGRKGGRTPAREKRPPEEERHTSVELSATEPEETYCAEGWSSVCSFFLKFFDG</sequence>
<accession>A0A8C9V433</accession>
<protein>
    <recommendedName>
        <fullName evidence="11">Fibroblast growth factor-binding protein 1-like</fullName>
    </recommendedName>
</protein>
<proteinExistence type="inferred from homology"/>
<dbReference type="PANTHER" id="PTHR15258:SF3">
    <property type="entry name" value="FIBROBLAST GROWTH FACTOR-BINDING PROTEIN 3"/>
    <property type="match status" value="1"/>
</dbReference>
<dbReference type="Pfam" id="PF06473">
    <property type="entry name" value="FGF-BP1"/>
    <property type="match status" value="1"/>
</dbReference>
<feature type="compositionally biased region" description="Basic and acidic residues" evidence="7">
    <location>
        <begin position="164"/>
        <end position="178"/>
    </location>
</feature>
<dbReference type="AlphaFoldDB" id="A0A8C9V433"/>
<keyword evidence="3" id="KW-0964">Secreted</keyword>
<evidence type="ECO:0000313" key="9">
    <source>
        <dbReference type="Ensembl" id="ENSSFOP00015019868.1"/>
    </source>
</evidence>
<dbReference type="OrthoDB" id="8803710at2759"/>
<evidence type="ECO:0000256" key="6">
    <source>
        <dbReference type="ARBA" id="ARBA00023183"/>
    </source>
</evidence>
<evidence type="ECO:0008006" key="11">
    <source>
        <dbReference type="Google" id="ProtNLM"/>
    </source>
</evidence>
<dbReference type="GeneTree" id="ENSGT01040000243039"/>
<dbReference type="GO" id="GO:0005576">
    <property type="term" value="C:extracellular region"/>
    <property type="evidence" value="ECO:0007669"/>
    <property type="project" value="UniProtKB-SubCell"/>
</dbReference>
<dbReference type="GO" id="GO:0019838">
    <property type="term" value="F:growth factor binding"/>
    <property type="evidence" value="ECO:0007669"/>
    <property type="project" value="UniProtKB-KW"/>
</dbReference>
<organism evidence="9 10">
    <name type="scientific">Scleropages formosus</name>
    <name type="common">Asian bonytongue</name>
    <name type="synonym">Osteoglossum formosum</name>
    <dbReference type="NCBI Taxonomy" id="113540"/>
    <lineage>
        <taxon>Eukaryota</taxon>
        <taxon>Metazoa</taxon>
        <taxon>Chordata</taxon>
        <taxon>Craniata</taxon>
        <taxon>Vertebrata</taxon>
        <taxon>Euteleostomi</taxon>
        <taxon>Actinopterygii</taxon>
        <taxon>Neopterygii</taxon>
        <taxon>Teleostei</taxon>
        <taxon>Osteoglossocephala</taxon>
        <taxon>Osteoglossomorpha</taxon>
        <taxon>Osteoglossiformes</taxon>
        <taxon>Osteoglossidae</taxon>
        <taxon>Scleropages</taxon>
    </lineage>
</organism>
<comment type="subcellular location">
    <subcellularLocation>
        <location evidence="1">Secreted</location>
    </subcellularLocation>
</comment>
<feature type="chain" id="PRO_5034658991" description="Fibroblast growth factor-binding protein 1-like" evidence="8">
    <location>
        <begin position="26"/>
        <end position="208"/>
    </location>
</feature>
<dbReference type="Ensembl" id="ENSSFOT00015020096.2">
    <property type="protein sequence ID" value="ENSSFOP00015019868.1"/>
    <property type="gene ID" value="ENSSFOG00015012764.2"/>
</dbReference>
<keyword evidence="10" id="KW-1185">Reference proteome</keyword>
<evidence type="ECO:0000256" key="2">
    <source>
        <dbReference type="ARBA" id="ARBA00008326"/>
    </source>
</evidence>
<dbReference type="InterPro" id="IPR010510">
    <property type="entry name" value="FGF1-bd"/>
</dbReference>
<keyword evidence="5" id="KW-1015">Disulfide bond</keyword>
<evidence type="ECO:0000313" key="10">
    <source>
        <dbReference type="Proteomes" id="UP000694397"/>
    </source>
</evidence>
<feature type="signal peptide" evidence="8">
    <location>
        <begin position="1"/>
        <end position="25"/>
    </location>
</feature>
<name>A0A8C9V433_SCLFO</name>
<reference evidence="9" key="2">
    <citation type="submission" date="2025-08" db="UniProtKB">
        <authorList>
            <consortium name="Ensembl"/>
        </authorList>
    </citation>
    <scope>IDENTIFICATION</scope>
</reference>
<evidence type="ECO:0000256" key="3">
    <source>
        <dbReference type="ARBA" id="ARBA00022525"/>
    </source>
</evidence>
<evidence type="ECO:0000256" key="4">
    <source>
        <dbReference type="ARBA" id="ARBA00022729"/>
    </source>
</evidence>
<dbReference type="PANTHER" id="PTHR15258">
    <property type="entry name" value="FGF BINDING PROTEIN-RELATED"/>
    <property type="match status" value="1"/>
</dbReference>
<keyword evidence="6" id="KW-0340">Growth factor binding</keyword>
<comment type="similarity">
    <text evidence="2">Belongs to the fibroblast growth factor-binding protein family.</text>
</comment>
<reference evidence="9 10" key="1">
    <citation type="submission" date="2019-04" db="EMBL/GenBank/DDBJ databases">
        <authorList>
            <consortium name="Wellcome Sanger Institute Data Sharing"/>
        </authorList>
    </citation>
    <scope>NUCLEOTIDE SEQUENCE [LARGE SCALE GENOMIC DNA]</scope>
</reference>
<dbReference type="Proteomes" id="UP000694397">
    <property type="component" value="Chromosome 24"/>
</dbReference>
<keyword evidence="4 8" id="KW-0732">Signal</keyword>
<evidence type="ECO:0000256" key="5">
    <source>
        <dbReference type="ARBA" id="ARBA00023157"/>
    </source>
</evidence>
<dbReference type="GO" id="GO:0007267">
    <property type="term" value="P:cell-cell signaling"/>
    <property type="evidence" value="ECO:0007669"/>
    <property type="project" value="TreeGrafter"/>
</dbReference>
<reference evidence="9" key="3">
    <citation type="submission" date="2025-09" db="UniProtKB">
        <authorList>
            <consortium name="Ensembl"/>
        </authorList>
    </citation>
    <scope>IDENTIFICATION</scope>
</reference>
<evidence type="ECO:0000256" key="1">
    <source>
        <dbReference type="ARBA" id="ARBA00004613"/>
    </source>
</evidence>